<dbReference type="InterPro" id="IPR041336">
    <property type="entry name" value="DNApol_Exo"/>
</dbReference>
<feature type="domain" description="DNA mitochondrial polymerase exonuclease" evidence="1">
    <location>
        <begin position="76"/>
        <end position="139"/>
    </location>
</feature>
<dbReference type="Proteomes" id="UP000280834">
    <property type="component" value="Unassembled WGS sequence"/>
</dbReference>
<dbReference type="GO" id="GO:0005760">
    <property type="term" value="C:gamma DNA polymerase complex"/>
    <property type="evidence" value="ECO:0007669"/>
    <property type="project" value="InterPro"/>
</dbReference>
<reference evidence="4" key="1">
    <citation type="submission" date="2017-02" db="UniProtKB">
        <authorList>
            <consortium name="WormBaseParasite"/>
        </authorList>
    </citation>
    <scope>IDENTIFICATION</scope>
</reference>
<dbReference type="AlphaFoldDB" id="A0A0R3QU14"/>
<gene>
    <name evidence="2" type="ORF">BTMF_LOCUS9250</name>
</gene>
<dbReference type="GO" id="GO:0006264">
    <property type="term" value="P:mitochondrial DNA replication"/>
    <property type="evidence" value="ECO:0007669"/>
    <property type="project" value="TreeGrafter"/>
</dbReference>
<sequence length="139" mass="16495">MSVRCGLSFFHKTWPITTTRWYTVEVNSPEQPSTSKKNASFSLKKIDLVPERLHRHLFGNYPIPENTLKDDPFEMLDLPHLEGSNLLDHFQKTAMKQFEPYRRLLIEATTIRRLPVMPKEWNFHPGWTRYEINKSPKQV</sequence>
<dbReference type="EMBL" id="UZAG01016843">
    <property type="protein sequence ID" value="VDO31190.1"/>
    <property type="molecule type" value="Genomic_DNA"/>
</dbReference>
<evidence type="ECO:0000313" key="3">
    <source>
        <dbReference type="Proteomes" id="UP000280834"/>
    </source>
</evidence>
<name>A0A0R3QU14_9BILA</name>
<reference evidence="2 3" key="2">
    <citation type="submission" date="2018-11" db="EMBL/GenBank/DDBJ databases">
        <authorList>
            <consortium name="Pathogen Informatics"/>
        </authorList>
    </citation>
    <scope>NUCLEOTIDE SEQUENCE [LARGE SCALE GENOMIC DNA]</scope>
</reference>
<proteinExistence type="predicted"/>
<dbReference type="WBParaSite" id="BTMF_0001121601-mRNA-1">
    <property type="protein sequence ID" value="BTMF_0001121601-mRNA-1"/>
    <property type="gene ID" value="BTMF_0001121601"/>
</dbReference>
<dbReference type="PANTHER" id="PTHR10267">
    <property type="entry name" value="DNA POLYMERASE SUBUNIT GAMMA-1"/>
    <property type="match status" value="1"/>
</dbReference>
<dbReference type="PANTHER" id="PTHR10267:SF0">
    <property type="entry name" value="DNA POLYMERASE SUBUNIT GAMMA-1"/>
    <property type="match status" value="1"/>
</dbReference>
<evidence type="ECO:0000313" key="4">
    <source>
        <dbReference type="WBParaSite" id="BTMF_0001121601-mRNA-1"/>
    </source>
</evidence>
<evidence type="ECO:0000259" key="1">
    <source>
        <dbReference type="Pfam" id="PF18136"/>
    </source>
</evidence>
<accession>A0A0R3QU14</accession>
<dbReference type="InterPro" id="IPR002297">
    <property type="entry name" value="DNA-dir_DNA_pol_A_mt"/>
</dbReference>
<keyword evidence="3" id="KW-1185">Reference proteome</keyword>
<dbReference type="STRING" id="42155.A0A0R3QU14"/>
<evidence type="ECO:0000313" key="2">
    <source>
        <dbReference type="EMBL" id="VDO31190.1"/>
    </source>
</evidence>
<protein>
    <submittedName>
        <fullName evidence="4">DNApol_Exo domain-containing protein</fullName>
    </submittedName>
</protein>
<dbReference type="GO" id="GO:0003887">
    <property type="term" value="F:DNA-directed DNA polymerase activity"/>
    <property type="evidence" value="ECO:0007669"/>
    <property type="project" value="TreeGrafter"/>
</dbReference>
<dbReference type="Gene3D" id="3.30.420.390">
    <property type="match status" value="1"/>
</dbReference>
<organism evidence="4">
    <name type="scientific">Brugia timori</name>
    <dbReference type="NCBI Taxonomy" id="42155"/>
    <lineage>
        <taxon>Eukaryota</taxon>
        <taxon>Metazoa</taxon>
        <taxon>Ecdysozoa</taxon>
        <taxon>Nematoda</taxon>
        <taxon>Chromadorea</taxon>
        <taxon>Rhabditida</taxon>
        <taxon>Spirurina</taxon>
        <taxon>Spiruromorpha</taxon>
        <taxon>Filarioidea</taxon>
        <taxon>Onchocercidae</taxon>
        <taxon>Brugia</taxon>
    </lineage>
</organism>
<dbReference type="GO" id="GO:0003677">
    <property type="term" value="F:DNA binding"/>
    <property type="evidence" value="ECO:0007669"/>
    <property type="project" value="InterPro"/>
</dbReference>
<dbReference type="Pfam" id="PF18136">
    <property type="entry name" value="DNApol_Exo"/>
    <property type="match status" value="1"/>
</dbReference>
<dbReference type="GO" id="GO:0008408">
    <property type="term" value="F:3'-5' exonuclease activity"/>
    <property type="evidence" value="ECO:0007669"/>
    <property type="project" value="TreeGrafter"/>
</dbReference>